<evidence type="ECO:0000313" key="2">
    <source>
        <dbReference type="EMBL" id="CAF4384279.1"/>
    </source>
</evidence>
<feature type="transmembrane region" description="Helical" evidence="1">
    <location>
        <begin position="26"/>
        <end position="55"/>
    </location>
</feature>
<feature type="non-terminal residue" evidence="2">
    <location>
        <position position="1"/>
    </location>
</feature>
<evidence type="ECO:0000313" key="3">
    <source>
        <dbReference type="Proteomes" id="UP000663881"/>
    </source>
</evidence>
<dbReference type="EMBL" id="CAJOAY010025592">
    <property type="protein sequence ID" value="CAF4384279.1"/>
    <property type="molecule type" value="Genomic_DNA"/>
</dbReference>
<name>A0A820N7W1_9BILA</name>
<gene>
    <name evidence="2" type="ORF">OKA104_LOCUS50527</name>
</gene>
<proteinExistence type="predicted"/>
<reference evidence="2" key="1">
    <citation type="submission" date="2021-02" db="EMBL/GenBank/DDBJ databases">
        <authorList>
            <person name="Nowell W R."/>
        </authorList>
    </citation>
    <scope>NUCLEOTIDE SEQUENCE</scope>
</reference>
<keyword evidence="1" id="KW-0472">Membrane</keyword>
<keyword evidence="1" id="KW-0812">Transmembrane</keyword>
<protein>
    <submittedName>
        <fullName evidence="2">Uncharacterized protein</fullName>
    </submittedName>
</protein>
<keyword evidence="1" id="KW-1133">Transmembrane helix</keyword>
<dbReference type="Proteomes" id="UP000663881">
    <property type="component" value="Unassembled WGS sequence"/>
</dbReference>
<evidence type="ECO:0000256" key="1">
    <source>
        <dbReference type="SAM" id="Phobius"/>
    </source>
</evidence>
<sequence length="96" mass="10389">MGNYLENFRGNADDDRPREIRRRAGWLPTAGICIGLVLLFLIAITITCSLIPVYLSTKDVNAAVNNVDANLNMLFATDLSTSSGQTVINDGSLTSQ</sequence>
<dbReference type="AlphaFoldDB" id="A0A820N7W1"/>
<organism evidence="2 3">
    <name type="scientific">Adineta steineri</name>
    <dbReference type="NCBI Taxonomy" id="433720"/>
    <lineage>
        <taxon>Eukaryota</taxon>
        <taxon>Metazoa</taxon>
        <taxon>Spiralia</taxon>
        <taxon>Gnathifera</taxon>
        <taxon>Rotifera</taxon>
        <taxon>Eurotatoria</taxon>
        <taxon>Bdelloidea</taxon>
        <taxon>Adinetida</taxon>
        <taxon>Adinetidae</taxon>
        <taxon>Adineta</taxon>
    </lineage>
</organism>
<comment type="caution">
    <text evidence="2">The sequence shown here is derived from an EMBL/GenBank/DDBJ whole genome shotgun (WGS) entry which is preliminary data.</text>
</comment>
<accession>A0A820N7W1</accession>